<reference evidence="1 2" key="1">
    <citation type="journal article" date="2016" name="Nat. Commun.">
        <title>Thousands of microbial genomes shed light on interconnected biogeochemical processes in an aquifer system.</title>
        <authorList>
            <person name="Anantharaman K."/>
            <person name="Brown C.T."/>
            <person name="Hug L.A."/>
            <person name="Sharon I."/>
            <person name="Castelle C.J."/>
            <person name="Probst A.J."/>
            <person name="Thomas B.C."/>
            <person name="Singh A."/>
            <person name="Wilkins M.J."/>
            <person name="Karaoz U."/>
            <person name="Brodie E.L."/>
            <person name="Williams K.H."/>
            <person name="Hubbard S.S."/>
            <person name="Banfield J.F."/>
        </authorList>
    </citation>
    <scope>NUCLEOTIDE SEQUENCE [LARGE SCALE GENOMIC DNA]</scope>
</reference>
<dbReference type="Proteomes" id="UP000177707">
    <property type="component" value="Unassembled WGS sequence"/>
</dbReference>
<organism evidence="1 2">
    <name type="scientific">Candidatus Zambryskibacteria bacterium RIFCSPLOWO2_01_FULL_39_39</name>
    <dbReference type="NCBI Taxonomy" id="1802758"/>
    <lineage>
        <taxon>Bacteria</taxon>
        <taxon>Candidatus Zambryskiibacteriota</taxon>
    </lineage>
</organism>
<evidence type="ECO:0000313" key="2">
    <source>
        <dbReference type="Proteomes" id="UP000177707"/>
    </source>
</evidence>
<dbReference type="EMBL" id="MHWB01000005">
    <property type="protein sequence ID" value="OHB02249.1"/>
    <property type="molecule type" value="Genomic_DNA"/>
</dbReference>
<gene>
    <name evidence="1" type="ORF">A3A96_02220</name>
</gene>
<proteinExistence type="predicted"/>
<protein>
    <submittedName>
        <fullName evidence="1">Uncharacterized protein</fullName>
    </submittedName>
</protein>
<evidence type="ECO:0000313" key="1">
    <source>
        <dbReference type="EMBL" id="OHB02249.1"/>
    </source>
</evidence>
<sequence>MGLLWNFDNPNLLKAFFSVILYDLAKCAKKNGEHSLFQIEEDVSYLSGVLTAGFNATRIDFCKPSYLHVEPISFMTNNFDRLEPILARDIADSVVIGLALYNRLPNMLSRCDFAVRTSYLYRHTAEVYPDDSLRPALRSISENFGVWADLLPSLSKSVSLVI</sequence>
<comment type="caution">
    <text evidence="1">The sequence shown here is derived from an EMBL/GenBank/DDBJ whole genome shotgun (WGS) entry which is preliminary data.</text>
</comment>
<dbReference type="AlphaFoldDB" id="A0A1G2TYN3"/>
<accession>A0A1G2TYN3</accession>
<name>A0A1G2TYN3_9BACT</name>